<accession>A0A382IK04</accession>
<sequence length="98" mass="10786">DKSIKQIKGEKKPIIDEKSRALLLASLTFVDAIILFSQETPIDLITAIKPDFLAKGGDYKINEIVGQKIVQKNGGHVIIIPLIEGFSSSKIINKIKND</sequence>
<evidence type="ECO:0000313" key="4">
    <source>
        <dbReference type="EMBL" id="SVC00084.1"/>
    </source>
</evidence>
<dbReference type="PANTHER" id="PTHR43793:SF2">
    <property type="entry name" value="BIFUNCTIONAL PROTEIN HLDE"/>
    <property type="match status" value="1"/>
</dbReference>
<dbReference type="PANTHER" id="PTHR43793">
    <property type="entry name" value="FAD SYNTHASE"/>
    <property type="match status" value="1"/>
</dbReference>
<evidence type="ECO:0000256" key="2">
    <source>
        <dbReference type="ARBA" id="ARBA00022695"/>
    </source>
</evidence>
<dbReference type="Pfam" id="PF01467">
    <property type="entry name" value="CTP_transf_like"/>
    <property type="match status" value="1"/>
</dbReference>
<proteinExistence type="predicted"/>
<dbReference type="InterPro" id="IPR014729">
    <property type="entry name" value="Rossmann-like_a/b/a_fold"/>
</dbReference>
<dbReference type="InterPro" id="IPR050385">
    <property type="entry name" value="Archaeal_FAD_synthase"/>
</dbReference>
<evidence type="ECO:0000256" key="1">
    <source>
        <dbReference type="ARBA" id="ARBA00022679"/>
    </source>
</evidence>
<dbReference type="GO" id="GO:0016779">
    <property type="term" value="F:nucleotidyltransferase activity"/>
    <property type="evidence" value="ECO:0007669"/>
    <property type="project" value="UniProtKB-KW"/>
</dbReference>
<dbReference type="AlphaFoldDB" id="A0A382IK04"/>
<gene>
    <name evidence="4" type="ORF">METZ01_LOCUS252938</name>
</gene>
<reference evidence="4" key="1">
    <citation type="submission" date="2018-05" db="EMBL/GenBank/DDBJ databases">
        <authorList>
            <person name="Lanie J.A."/>
            <person name="Ng W.-L."/>
            <person name="Kazmierczak K.M."/>
            <person name="Andrzejewski T.M."/>
            <person name="Davidsen T.M."/>
            <person name="Wayne K.J."/>
            <person name="Tettelin H."/>
            <person name="Glass J.I."/>
            <person name="Rusch D."/>
            <person name="Podicherti R."/>
            <person name="Tsui H.-C.T."/>
            <person name="Winkler M.E."/>
        </authorList>
    </citation>
    <scope>NUCLEOTIDE SEQUENCE</scope>
</reference>
<keyword evidence="2" id="KW-0548">Nucleotidyltransferase</keyword>
<keyword evidence="1" id="KW-0808">Transferase</keyword>
<evidence type="ECO:0000259" key="3">
    <source>
        <dbReference type="Pfam" id="PF01467"/>
    </source>
</evidence>
<dbReference type="InterPro" id="IPR004821">
    <property type="entry name" value="Cyt_trans-like"/>
</dbReference>
<dbReference type="SUPFAM" id="SSF52374">
    <property type="entry name" value="Nucleotidylyl transferase"/>
    <property type="match status" value="1"/>
</dbReference>
<protein>
    <recommendedName>
        <fullName evidence="3">Cytidyltransferase-like domain-containing protein</fullName>
    </recommendedName>
</protein>
<feature type="domain" description="Cytidyltransferase-like" evidence="3">
    <location>
        <begin position="8"/>
        <end position="93"/>
    </location>
</feature>
<dbReference type="Gene3D" id="3.40.50.620">
    <property type="entry name" value="HUPs"/>
    <property type="match status" value="1"/>
</dbReference>
<dbReference type="EMBL" id="UINC01067928">
    <property type="protein sequence ID" value="SVC00084.1"/>
    <property type="molecule type" value="Genomic_DNA"/>
</dbReference>
<name>A0A382IK04_9ZZZZ</name>
<organism evidence="4">
    <name type="scientific">marine metagenome</name>
    <dbReference type="NCBI Taxonomy" id="408172"/>
    <lineage>
        <taxon>unclassified sequences</taxon>
        <taxon>metagenomes</taxon>
        <taxon>ecological metagenomes</taxon>
    </lineage>
</organism>
<feature type="non-terminal residue" evidence="4">
    <location>
        <position position="1"/>
    </location>
</feature>